<comment type="caution">
    <text evidence="2">The sequence shown here is derived from an EMBL/GenBank/DDBJ whole genome shotgun (WGS) entry which is preliminary data.</text>
</comment>
<dbReference type="AlphaFoldDB" id="A0ABD0KJ45"/>
<reference evidence="2 3" key="1">
    <citation type="journal article" date="2023" name="Sci. Data">
        <title>Genome assembly of the Korean intertidal mud-creeper Batillaria attramentaria.</title>
        <authorList>
            <person name="Patra A.K."/>
            <person name="Ho P.T."/>
            <person name="Jun S."/>
            <person name="Lee S.J."/>
            <person name="Kim Y."/>
            <person name="Won Y.J."/>
        </authorList>
    </citation>
    <scope>NUCLEOTIDE SEQUENCE [LARGE SCALE GENOMIC DNA]</scope>
    <source>
        <strain evidence="2">Wonlab-2016</strain>
    </source>
</reference>
<evidence type="ECO:0000256" key="1">
    <source>
        <dbReference type="SAM" id="SignalP"/>
    </source>
</evidence>
<sequence>FFFKLAAAYIWFFLSTEPDDCTSGTVTRPPCLKFKDVFVLVRSSELKDDGTGCAFLCQLRTSGIPVMLISKKGENDKELKSCVQDMAWAETDKVTVADVEMVHGLERKVVVCVPGRKDEDKEISDEKLQELGRLYAASRCTTQLIVINMP</sequence>
<evidence type="ECO:0000313" key="3">
    <source>
        <dbReference type="Proteomes" id="UP001519460"/>
    </source>
</evidence>
<name>A0ABD0KJ45_9CAEN</name>
<proteinExistence type="predicted"/>
<protein>
    <submittedName>
        <fullName evidence="2">Uncharacterized protein</fullName>
    </submittedName>
</protein>
<organism evidence="2 3">
    <name type="scientific">Batillaria attramentaria</name>
    <dbReference type="NCBI Taxonomy" id="370345"/>
    <lineage>
        <taxon>Eukaryota</taxon>
        <taxon>Metazoa</taxon>
        <taxon>Spiralia</taxon>
        <taxon>Lophotrochozoa</taxon>
        <taxon>Mollusca</taxon>
        <taxon>Gastropoda</taxon>
        <taxon>Caenogastropoda</taxon>
        <taxon>Sorbeoconcha</taxon>
        <taxon>Cerithioidea</taxon>
        <taxon>Batillariidae</taxon>
        <taxon>Batillaria</taxon>
    </lineage>
</organism>
<gene>
    <name evidence="2" type="ORF">BaRGS_00021567</name>
</gene>
<accession>A0ABD0KJ45</accession>
<keyword evidence="3" id="KW-1185">Reference proteome</keyword>
<feature type="non-terminal residue" evidence="2">
    <location>
        <position position="1"/>
    </location>
</feature>
<feature type="signal peptide" evidence="1">
    <location>
        <begin position="1"/>
        <end position="18"/>
    </location>
</feature>
<dbReference type="Proteomes" id="UP001519460">
    <property type="component" value="Unassembled WGS sequence"/>
</dbReference>
<dbReference type="EMBL" id="JACVVK020000168">
    <property type="protein sequence ID" value="KAK7487215.1"/>
    <property type="molecule type" value="Genomic_DNA"/>
</dbReference>
<keyword evidence="1" id="KW-0732">Signal</keyword>
<evidence type="ECO:0000313" key="2">
    <source>
        <dbReference type="EMBL" id="KAK7487215.1"/>
    </source>
</evidence>
<feature type="chain" id="PRO_5044828993" evidence="1">
    <location>
        <begin position="19"/>
        <end position="150"/>
    </location>
</feature>